<gene>
    <name evidence="1" type="ORF">Q7514_22035</name>
</gene>
<dbReference type="Proteomes" id="UP001336020">
    <property type="component" value="Unassembled WGS sequence"/>
</dbReference>
<comment type="caution">
    <text evidence="1">The sequence shown here is derived from an EMBL/GenBank/DDBJ whole genome shotgun (WGS) entry which is preliminary data.</text>
</comment>
<protein>
    <submittedName>
        <fullName evidence="1">Uncharacterized protein</fullName>
    </submittedName>
</protein>
<organism evidence="1 2">
    <name type="scientific">Rhodococcus artemisiae</name>
    <dbReference type="NCBI Taxonomy" id="714159"/>
    <lineage>
        <taxon>Bacteria</taxon>
        <taxon>Bacillati</taxon>
        <taxon>Actinomycetota</taxon>
        <taxon>Actinomycetes</taxon>
        <taxon>Mycobacteriales</taxon>
        <taxon>Nocardiaceae</taxon>
        <taxon>Rhodococcus</taxon>
    </lineage>
</organism>
<sequence length="60" mass="6271">MLFSAMFPLAGRSKRRPAPTAAAANPSAESLRVTASALRAWGAEVDADELEVRAARVATS</sequence>
<proteinExistence type="predicted"/>
<evidence type="ECO:0000313" key="2">
    <source>
        <dbReference type="Proteomes" id="UP001336020"/>
    </source>
</evidence>
<keyword evidence="2" id="KW-1185">Reference proteome</keyword>
<dbReference type="RefSeq" id="WP_330135392.1">
    <property type="nucleotide sequence ID" value="NZ_JAUTXY010000011.1"/>
</dbReference>
<accession>A0ABU7LF62</accession>
<reference evidence="1 2" key="1">
    <citation type="submission" date="2023-07" db="EMBL/GenBank/DDBJ databases">
        <authorList>
            <person name="Girao M."/>
            <person name="Carvalho M.F."/>
        </authorList>
    </citation>
    <scope>NUCLEOTIDE SEQUENCE [LARGE SCALE GENOMIC DNA]</scope>
    <source>
        <strain evidence="1 2">YIM65754</strain>
    </source>
</reference>
<dbReference type="EMBL" id="JAUTXY010000011">
    <property type="protein sequence ID" value="MEE2060204.1"/>
    <property type="molecule type" value="Genomic_DNA"/>
</dbReference>
<evidence type="ECO:0000313" key="1">
    <source>
        <dbReference type="EMBL" id="MEE2060204.1"/>
    </source>
</evidence>
<name>A0ABU7LF62_9NOCA</name>